<proteinExistence type="predicted"/>
<reference evidence="1" key="1">
    <citation type="journal article" date="2019" name="bioRxiv">
        <title>The Genome of the Zebra Mussel, Dreissena polymorpha: A Resource for Invasive Species Research.</title>
        <authorList>
            <person name="McCartney M.A."/>
            <person name="Auch B."/>
            <person name="Kono T."/>
            <person name="Mallez S."/>
            <person name="Zhang Y."/>
            <person name="Obille A."/>
            <person name="Becker A."/>
            <person name="Abrahante J.E."/>
            <person name="Garbe J."/>
            <person name="Badalamenti J.P."/>
            <person name="Herman A."/>
            <person name="Mangelson H."/>
            <person name="Liachko I."/>
            <person name="Sullivan S."/>
            <person name="Sone E.D."/>
            <person name="Koren S."/>
            <person name="Silverstein K.A.T."/>
            <person name="Beckman K.B."/>
            <person name="Gohl D.M."/>
        </authorList>
    </citation>
    <scope>NUCLEOTIDE SEQUENCE</scope>
    <source>
        <strain evidence="1">Duluth1</strain>
        <tissue evidence="1">Whole animal</tissue>
    </source>
</reference>
<protein>
    <submittedName>
        <fullName evidence="1">Uncharacterized protein</fullName>
    </submittedName>
</protein>
<evidence type="ECO:0000313" key="1">
    <source>
        <dbReference type="EMBL" id="KAH3820986.1"/>
    </source>
</evidence>
<dbReference type="EMBL" id="JAIWYP010000005">
    <property type="protein sequence ID" value="KAH3820986.1"/>
    <property type="molecule type" value="Genomic_DNA"/>
</dbReference>
<organism evidence="1 2">
    <name type="scientific">Dreissena polymorpha</name>
    <name type="common">Zebra mussel</name>
    <name type="synonym">Mytilus polymorpha</name>
    <dbReference type="NCBI Taxonomy" id="45954"/>
    <lineage>
        <taxon>Eukaryota</taxon>
        <taxon>Metazoa</taxon>
        <taxon>Spiralia</taxon>
        <taxon>Lophotrochozoa</taxon>
        <taxon>Mollusca</taxon>
        <taxon>Bivalvia</taxon>
        <taxon>Autobranchia</taxon>
        <taxon>Heteroconchia</taxon>
        <taxon>Euheterodonta</taxon>
        <taxon>Imparidentia</taxon>
        <taxon>Neoheterodontei</taxon>
        <taxon>Myida</taxon>
        <taxon>Dreissenoidea</taxon>
        <taxon>Dreissenidae</taxon>
        <taxon>Dreissena</taxon>
    </lineage>
</organism>
<reference evidence="1" key="2">
    <citation type="submission" date="2020-11" db="EMBL/GenBank/DDBJ databases">
        <authorList>
            <person name="McCartney M.A."/>
            <person name="Auch B."/>
            <person name="Kono T."/>
            <person name="Mallez S."/>
            <person name="Becker A."/>
            <person name="Gohl D.M."/>
            <person name="Silverstein K.A.T."/>
            <person name="Koren S."/>
            <person name="Bechman K.B."/>
            <person name="Herman A."/>
            <person name="Abrahante J.E."/>
            <person name="Garbe J."/>
        </authorList>
    </citation>
    <scope>NUCLEOTIDE SEQUENCE</scope>
    <source>
        <strain evidence="1">Duluth1</strain>
        <tissue evidence="1">Whole animal</tissue>
    </source>
</reference>
<keyword evidence="2" id="KW-1185">Reference proteome</keyword>
<comment type="caution">
    <text evidence="1">The sequence shown here is derived from an EMBL/GenBank/DDBJ whole genome shotgun (WGS) entry which is preliminary data.</text>
</comment>
<evidence type="ECO:0000313" key="2">
    <source>
        <dbReference type="Proteomes" id="UP000828390"/>
    </source>
</evidence>
<gene>
    <name evidence="1" type="ORF">DPMN_122739</name>
</gene>
<name>A0A9D4JQU9_DREPO</name>
<dbReference type="AlphaFoldDB" id="A0A9D4JQU9"/>
<accession>A0A9D4JQU9</accession>
<dbReference type="Proteomes" id="UP000828390">
    <property type="component" value="Unassembled WGS sequence"/>
</dbReference>
<sequence length="53" mass="5880">MTAARGLLDQTVRYTPGFLYLAIHELDEAHLGRFSFRSRDGIMEVGTLSSHAA</sequence>